<dbReference type="EMBL" id="JAANYQ010000003">
    <property type="protein sequence ID" value="KAF4125492.1"/>
    <property type="molecule type" value="Genomic_DNA"/>
</dbReference>
<protein>
    <recommendedName>
        <fullName evidence="5">Secreted protein</fullName>
    </recommendedName>
</protein>
<evidence type="ECO:0008006" key="5">
    <source>
        <dbReference type="Google" id="ProtNLM"/>
    </source>
</evidence>
<keyword evidence="4" id="KW-1185">Reference proteome</keyword>
<accession>A0A9P5D3Z3</accession>
<proteinExistence type="predicted"/>
<feature type="signal peptide" evidence="2">
    <location>
        <begin position="1"/>
        <end position="22"/>
    </location>
</feature>
<evidence type="ECO:0000313" key="4">
    <source>
        <dbReference type="Proteomes" id="UP000749293"/>
    </source>
</evidence>
<gene>
    <name evidence="3" type="ORF">GMORB2_4332</name>
</gene>
<evidence type="ECO:0000256" key="2">
    <source>
        <dbReference type="SAM" id="SignalP"/>
    </source>
</evidence>
<reference evidence="3" key="1">
    <citation type="submission" date="2020-03" db="EMBL/GenBank/DDBJ databases">
        <title>Site-based positive gene gene selection in Geosmithia morbida across the United States reveals a broad range of putative effectors and factors for local host and environmental adapation.</title>
        <authorList>
            <person name="Onufrak A."/>
            <person name="Murdoch R.W."/>
            <person name="Gazis R."/>
            <person name="Huff M."/>
            <person name="Staton M."/>
            <person name="Klingeman W."/>
            <person name="Hadziabdic D."/>
        </authorList>
    </citation>
    <scope>NUCLEOTIDE SEQUENCE</scope>
    <source>
        <strain evidence="3">1262</strain>
    </source>
</reference>
<dbReference type="Proteomes" id="UP000749293">
    <property type="component" value="Unassembled WGS sequence"/>
</dbReference>
<feature type="compositionally biased region" description="Basic and acidic residues" evidence="1">
    <location>
        <begin position="79"/>
        <end position="104"/>
    </location>
</feature>
<sequence>MGLWFVVHDLWVVVLHLMCSSPKVPYSTGGSGQHPPSRPEQSQDDGVTAPEDKDGKLVKDQSAQPPDGLRLPRPVYQPPRHDGTPVRGDESVKTGDATDLKSQRGGEVGSDAQEDGCRLHGAPDVSYSGESWTELKSNVFGGDDLLCRATLARGQDGSVFGGGCSQPRKRLTMNGGRLPARALSIPALIPALGSTWEPSAETPES</sequence>
<evidence type="ECO:0000313" key="3">
    <source>
        <dbReference type="EMBL" id="KAF4125492.1"/>
    </source>
</evidence>
<keyword evidence="2" id="KW-0732">Signal</keyword>
<feature type="region of interest" description="Disordered" evidence="1">
    <location>
        <begin position="25"/>
        <end position="117"/>
    </location>
</feature>
<dbReference type="AlphaFoldDB" id="A0A9P5D3Z3"/>
<feature type="chain" id="PRO_5040140248" description="Secreted protein" evidence="2">
    <location>
        <begin position="23"/>
        <end position="205"/>
    </location>
</feature>
<organism evidence="3 4">
    <name type="scientific">Geosmithia morbida</name>
    <dbReference type="NCBI Taxonomy" id="1094350"/>
    <lineage>
        <taxon>Eukaryota</taxon>
        <taxon>Fungi</taxon>
        <taxon>Dikarya</taxon>
        <taxon>Ascomycota</taxon>
        <taxon>Pezizomycotina</taxon>
        <taxon>Sordariomycetes</taxon>
        <taxon>Hypocreomycetidae</taxon>
        <taxon>Hypocreales</taxon>
        <taxon>Bionectriaceae</taxon>
        <taxon>Geosmithia</taxon>
    </lineage>
</organism>
<name>A0A9P5D3Z3_9HYPO</name>
<feature type="compositionally biased region" description="Basic and acidic residues" evidence="1">
    <location>
        <begin position="50"/>
        <end position="59"/>
    </location>
</feature>
<comment type="caution">
    <text evidence="3">The sequence shown here is derived from an EMBL/GenBank/DDBJ whole genome shotgun (WGS) entry which is preliminary data.</text>
</comment>
<dbReference type="GeneID" id="55970560"/>
<dbReference type="RefSeq" id="XP_035324144.1">
    <property type="nucleotide sequence ID" value="XM_035466307.1"/>
</dbReference>
<evidence type="ECO:0000256" key="1">
    <source>
        <dbReference type="SAM" id="MobiDB-lite"/>
    </source>
</evidence>